<feature type="transmembrane region" description="Helical" evidence="1">
    <location>
        <begin position="107"/>
        <end position="127"/>
    </location>
</feature>
<proteinExistence type="predicted"/>
<dbReference type="Gene3D" id="1.20.144.10">
    <property type="entry name" value="Phosphatidic acid phosphatase type 2/haloperoxidase"/>
    <property type="match status" value="1"/>
</dbReference>
<evidence type="ECO:0000313" key="4">
    <source>
        <dbReference type="Proteomes" id="UP000430368"/>
    </source>
</evidence>
<evidence type="ECO:0000256" key="1">
    <source>
        <dbReference type="SAM" id="Phobius"/>
    </source>
</evidence>
<feature type="transmembrane region" description="Helical" evidence="1">
    <location>
        <begin position="12"/>
        <end position="32"/>
    </location>
</feature>
<dbReference type="InterPro" id="IPR036938">
    <property type="entry name" value="PAP2/HPO_sf"/>
</dbReference>
<keyword evidence="1" id="KW-1133">Transmembrane helix</keyword>
<dbReference type="Proteomes" id="UP000430368">
    <property type="component" value="Chromosome"/>
</dbReference>
<keyword evidence="1" id="KW-0812">Transmembrane</keyword>
<feature type="transmembrane region" description="Helical" evidence="1">
    <location>
        <begin position="159"/>
        <end position="177"/>
    </location>
</feature>
<gene>
    <name evidence="3" type="ORF">FO014_02620</name>
</gene>
<evidence type="ECO:0000259" key="2">
    <source>
        <dbReference type="SMART" id="SM00014"/>
    </source>
</evidence>
<evidence type="ECO:0000313" key="3">
    <source>
        <dbReference type="EMBL" id="QHA85961.1"/>
    </source>
</evidence>
<dbReference type="SUPFAM" id="SSF48317">
    <property type="entry name" value="Acid phosphatase/Vanadium-dependent haloperoxidase"/>
    <property type="match status" value="1"/>
</dbReference>
<dbReference type="Pfam" id="PF01569">
    <property type="entry name" value="PAP2"/>
    <property type="match status" value="1"/>
</dbReference>
<organism evidence="3 4">
    <name type="scientific">Serratia rhizosphaerae</name>
    <dbReference type="NCBI Taxonomy" id="2597702"/>
    <lineage>
        <taxon>Bacteria</taxon>
        <taxon>Pseudomonadati</taxon>
        <taxon>Pseudomonadota</taxon>
        <taxon>Gammaproteobacteria</taxon>
        <taxon>Enterobacterales</taxon>
        <taxon>Yersiniaceae</taxon>
        <taxon>Serratia</taxon>
    </lineage>
</organism>
<keyword evidence="4" id="KW-1185">Reference proteome</keyword>
<name>A0ABX6GI69_9GAMM</name>
<accession>A0ABX6GI69</accession>
<protein>
    <submittedName>
        <fullName evidence="3">Phosphatase PAP2 family protein</fullName>
    </submittedName>
</protein>
<feature type="transmembrane region" description="Helical" evidence="1">
    <location>
        <begin position="44"/>
        <end position="68"/>
    </location>
</feature>
<sequence length="211" mass="23011">MESFPLDWHFLTFFGDSMLLLPTALILFLVLISSAATRRAGWQWGFIFGGVGAVVCASKLAFIGWGIGSAEYDFTGFSGHSALSASIWPAFLWLICARSHPLLRRAAVLLGYLLPLAIGWSRLVIHAHSTSEVIAGLALGLSASSLFLLLQRRSSPPRLGVVKTLILLALPVLLMGHRQPAPTQSLLEKIAVTLADRERPYTRADLHNLLK</sequence>
<dbReference type="SMART" id="SM00014">
    <property type="entry name" value="acidPPc"/>
    <property type="match status" value="1"/>
</dbReference>
<dbReference type="RefSeq" id="WP_160027601.1">
    <property type="nucleotide sequence ID" value="NZ_JALLMA010000004.1"/>
</dbReference>
<dbReference type="EMBL" id="CP041764">
    <property type="protein sequence ID" value="QHA85961.1"/>
    <property type="molecule type" value="Genomic_DNA"/>
</dbReference>
<keyword evidence="1" id="KW-0472">Membrane</keyword>
<feature type="domain" description="Phosphatidic acid phosphatase type 2/haloperoxidase" evidence="2">
    <location>
        <begin position="23"/>
        <end position="148"/>
    </location>
</feature>
<feature type="transmembrane region" description="Helical" evidence="1">
    <location>
        <begin position="74"/>
        <end position="95"/>
    </location>
</feature>
<dbReference type="InterPro" id="IPR000326">
    <property type="entry name" value="PAP2/HPO"/>
</dbReference>
<reference evidence="3 4" key="1">
    <citation type="submission" date="2019-07" db="EMBL/GenBank/DDBJ databases">
        <title>Serratia dokdonensis sp. nov., an elicitor of systemic resistance in Nicotiana Tabacum.</title>
        <authorList>
            <person name="Son J.-S."/>
            <person name="Hwang Y.-J."/>
            <person name="Lee S.-Y."/>
            <person name="Ghim S.-Y."/>
        </authorList>
    </citation>
    <scope>NUCLEOTIDE SEQUENCE [LARGE SCALE GENOMIC DNA]</scope>
    <source>
        <strain evidence="3 4">KUDC3025</strain>
    </source>
</reference>
<feature type="transmembrane region" description="Helical" evidence="1">
    <location>
        <begin position="133"/>
        <end position="150"/>
    </location>
</feature>